<organism evidence="1 2">
    <name type="scientific">Candidatus Nitrosotenuis uzonensis</name>
    <dbReference type="NCBI Taxonomy" id="1407055"/>
    <lineage>
        <taxon>Archaea</taxon>
        <taxon>Nitrososphaerota</taxon>
        <taxon>Candidatus Nitrosotenuis</taxon>
    </lineage>
</organism>
<protein>
    <recommendedName>
        <fullName evidence="3">Restriction endonuclease type IV Mrr domain-containing protein</fullName>
    </recommendedName>
</protein>
<name>A0A812F9K3_9ARCH</name>
<dbReference type="RefSeq" id="WP_205100560.1">
    <property type="nucleotide sequence ID" value="NZ_CAJNAQ010000005.1"/>
</dbReference>
<proteinExistence type="predicted"/>
<dbReference type="AlphaFoldDB" id="A0A812F9K3"/>
<evidence type="ECO:0008006" key="3">
    <source>
        <dbReference type="Google" id="ProtNLM"/>
    </source>
</evidence>
<evidence type="ECO:0000313" key="1">
    <source>
        <dbReference type="EMBL" id="CAE6501655.1"/>
    </source>
</evidence>
<sequence>MSSRMWLGGIDGVIPGGITAKDFSIVAKVDSTTAKKMLTEMTQNQIGRMDGETIEFTDGDKIKAALYAVLKGATIDDAAAHLSWRDFEGLAAQILEEKNFSIVRNHIMTNPRMEIDIIGIKLGISLLIDCKHWQKHSPSALDAAVQKQIERTKHYVAKTNGAVAAPVIVTLYQDRVSFINKVPIVPIFQLSSFIDEFYGNLEDIKTIRKE</sequence>
<dbReference type="EMBL" id="CAJNAQ010000005">
    <property type="protein sequence ID" value="CAE6501655.1"/>
    <property type="molecule type" value="Genomic_DNA"/>
</dbReference>
<dbReference type="SUPFAM" id="SSF52980">
    <property type="entry name" value="Restriction endonuclease-like"/>
    <property type="match status" value="1"/>
</dbReference>
<evidence type="ECO:0000313" key="2">
    <source>
        <dbReference type="Proteomes" id="UP000655759"/>
    </source>
</evidence>
<dbReference type="InterPro" id="IPR011856">
    <property type="entry name" value="tRNA_endonuc-like_dom_sf"/>
</dbReference>
<dbReference type="GO" id="GO:0003677">
    <property type="term" value="F:DNA binding"/>
    <property type="evidence" value="ECO:0007669"/>
    <property type="project" value="InterPro"/>
</dbReference>
<dbReference type="InterPro" id="IPR011335">
    <property type="entry name" value="Restrct_endonuc-II-like"/>
</dbReference>
<gene>
    <name evidence="1" type="ORF">NUZ5A_51185</name>
</gene>
<dbReference type="Gene3D" id="3.40.1350.10">
    <property type="match status" value="1"/>
</dbReference>
<dbReference type="GO" id="GO:0004519">
    <property type="term" value="F:endonuclease activity"/>
    <property type="evidence" value="ECO:0007669"/>
    <property type="project" value="InterPro"/>
</dbReference>
<dbReference type="GO" id="GO:0009307">
    <property type="term" value="P:DNA restriction-modification system"/>
    <property type="evidence" value="ECO:0007669"/>
    <property type="project" value="InterPro"/>
</dbReference>
<accession>A0A812F9K3</accession>
<comment type="caution">
    <text evidence="1">The sequence shown here is derived from an EMBL/GenBank/DDBJ whole genome shotgun (WGS) entry which is preliminary data.</text>
</comment>
<dbReference type="Proteomes" id="UP000655759">
    <property type="component" value="Unassembled WGS sequence"/>
</dbReference>
<reference evidence="1" key="1">
    <citation type="submission" date="2021-02" db="EMBL/GenBank/DDBJ databases">
        <authorList>
            <person name="Han P."/>
        </authorList>
    </citation>
    <scope>NUCLEOTIDE SEQUENCE</scope>
    <source>
        <strain evidence="1">Candidatus Nitrosotenuis uzonensis 5A</strain>
    </source>
</reference>